<dbReference type="Gene3D" id="2.60.120.200">
    <property type="match status" value="1"/>
</dbReference>
<dbReference type="GO" id="GO:0004553">
    <property type="term" value="F:hydrolase activity, hydrolyzing O-glycosyl compounds"/>
    <property type="evidence" value="ECO:0007669"/>
    <property type="project" value="InterPro"/>
</dbReference>
<evidence type="ECO:0000256" key="4">
    <source>
        <dbReference type="ARBA" id="ARBA00023277"/>
    </source>
</evidence>
<feature type="region of interest" description="Disordered" evidence="8">
    <location>
        <begin position="1"/>
        <end position="22"/>
    </location>
</feature>
<evidence type="ECO:0000313" key="10">
    <source>
        <dbReference type="Proteomes" id="UP000078437"/>
    </source>
</evidence>
<dbReference type="Gene3D" id="2.115.10.20">
    <property type="entry name" value="Glycosyl hydrolase domain, family 43"/>
    <property type="match status" value="1"/>
</dbReference>
<dbReference type="InterPro" id="IPR052176">
    <property type="entry name" value="Glycosyl_Hydrlase_43_Enz"/>
</dbReference>
<keyword evidence="3" id="KW-0378">Hydrolase</keyword>
<comment type="similarity">
    <text evidence="1">Belongs to the glycosyl hydrolase 43 family.</text>
</comment>
<organism evidence="9 10">
    <name type="scientific">Agromyces aureus</name>
    <dbReference type="NCBI Taxonomy" id="453304"/>
    <lineage>
        <taxon>Bacteria</taxon>
        <taxon>Bacillati</taxon>
        <taxon>Actinomycetota</taxon>
        <taxon>Actinomycetes</taxon>
        <taxon>Micrococcales</taxon>
        <taxon>Microbacteriaceae</taxon>
        <taxon>Agromyces</taxon>
    </lineage>
</organism>
<dbReference type="SUPFAM" id="SSF49899">
    <property type="entry name" value="Concanavalin A-like lectins/glucanases"/>
    <property type="match status" value="1"/>
</dbReference>
<reference evidence="9 10" key="1">
    <citation type="journal article" date="2016" name="Int. J. Syst. Evol. Microbiol.">
        <title>Agromyces aureus sp. nov., isolated from the rhizosphere of Salix caprea L. grown in a heavy-metal-contaminated soil.</title>
        <authorList>
            <person name="Corretto E."/>
            <person name="Antonielli L."/>
            <person name="Sessitsch A."/>
            <person name="Compant S."/>
            <person name="Gorfer M."/>
            <person name="Kuffner M."/>
            <person name="Brader G."/>
        </authorList>
    </citation>
    <scope>NUCLEOTIDE SEQUENCE [LARGE SCALE GENOMIC DNA]</scope>
    <source>
        <strain evidence="9 10">AR33</strain>
    </source>
</reference>
<dbReference type="KEGG" id="agy:ATC03_03575"/>
<keyword evidence="5" id="KW-0326">Glycosidase</keyword>
<evidence type="ECO:0008006" key="11">
    <source>
        <dbReference type="Google" id="ProtNLM"/>
    </source>
</evidence>
<dbReference type="InterPro" id="IPR006710">
    <property type="entry name" value="Glyco_hydro_43"/>
</dbReference>
<dbReference type="InterPro" id="IPR023296">
    <property type="entry name" value="Glyco_hydro_beta-prop_sf"/>
</dbReference>
<dbReference type="Gene3D" id="2.60.40.2340">
    <property type="match status" value="1"/>
</dbReference>
<keyword evidence="2" id="KW-0624">Polysaccharide degradation</keyword>
<feature type="active site" description="Proton acceptor" evidence="6">
    <location>
        <position position="353"/>
    </location>
</feature>
<evidence type="ECO:0000256" key="2">
    <source>
        <dbReference type="ARBA" id="ARBA00022651"/>
    </source>
</evidence>
<protein>
    <recommendedName>
        <fullName evidence="11">LamG-like jellyroll fold domain-containing protein</fullName>
    </recommendedName>
</protein>
<dbReference type="EMBL" id="CP013979">
    <property type="protein sequence ID" value="ANJ25952.1"/>
    <property type="molecule type" value="Genomic_DNA"/>
</dbReference>
<dbReference type="PANTHER" id="PTHR43772:SF2">
    <property type="entry name" value="PUTATIVE (AFU_ORTHOLOGUE AFUA_2G04480)-RELATED"/>
    <property type="match status" value="1"/>
</dbReference>
<evidence type="ECO:0000256" key="1">
    <source>
        <dbReference type="ARBA" id="ARBA00009865"/>
    </source>
</evidence>
<sequence length="739" mass="77223">MMPSSVFHDRTREPRPRGATRRRAAAASVVVGAVVASTLLAGPPALAADAPPQPIASYAFDDGTLQDSVGAAHLTASGTAAVATDAERGKVLRLDGTTNGFAAFPRGFFDGRSNMTVSLDVKSEKASGNFFTFAFGADSNKYSFFRLRGADVRTAITQTSWQNESAVTGTVASGAWHHYDLVFDGAKMTVYVDGAKLGENAALNTTVSDLGTNLYGYLGKSLYAADEYFKGSFDDVQVFDRALSASEVLTNAGATDQLTEVSLADPALLKLAPIVNGTARTAILPVRPGTDVSALAPTFVAAAGVTVSPASGSTVDLRSPVVYTLTAPDGATSTWTLSAQAVNSPVLPGLYADPNIAVFGDTYYLYATTDGTAGWGGKDFYVWKSADLVNWTRSEQPFLTLDGAAGNVPWATGNAWAPTIIERDGRYFFYFSGHNASLNRKTIGVAVADSPEGPFTAQPTAMILNNEAVTSGQAIDPAAFHDPVTGRYYLYWGNGSPVFAELSDTMTSLKSGTISAMSGLTSYREGSFMNYRDGIYHLTYAIDDTGSENYRVGYATSTSATGPWTYRGVILQKDLSLGIKGTGHSSIINVPGTDDWYIAYHRFAMPNGDGTHRETTIDKLTIGADGLFQTVQPTLTSVAPHPIRGQVEVSAVATTRCVAGKAVLAVTATNESDEPVAVAIETPYGSKQVAALAAGASTSASFASRLVALPAGTTTVTATGAGPSATDSVSAGYAARSCG</sequence>
<dbReference type="Proteomes" id="UP000078437">
    <property type="component" value="Chromosome"/>
</dbReference>
<feature type="compositionally biased region" description="Basic and acidic residues" evidence="8">
    <location>
        <begin position="7"/>
        <end position="16"/>
    </location>
</feature>
<dbReference type="Pfam" id="PF04616">
    <property type="entry name" value="Glyco_hydro_43"/>
    <property type="match status" value="1"/>
</dbReference>
<keyword evidence="4" id="KW-0119">Carbohydrate metabolism</keyword>
<reference evidence="10" key="2">
    <citation type="submission" date="2016-01" db="EMBL/GenBank/DDBJ databases">
        <title>Complete genome sequence of Agromyces aureus AR33T and comparison with related organisms.</title>
        <authorList>
            <person name="Corretto E."/>
            <person name="Antonielli L."/>
            <person name="Sessitsch A."/>
            <person name="Brader G."/>
        </authorList>
    </citation>
    <scope>NUCLEOTIDE SEQUENCE [LARGE SCALE GENOMIC DNA]</scope>
    <source>
        <strain evidence="10">AR33</strain>
    </source>
</reference>
<evidence type="ECO:0000256" key="8">
    <source>
        <dbReference type="SAM" id="MobiDB-lite"/>
    </source>
</evidence>
<keyword evidence="2" id="KW-0858">Xylan degradation</keyword>
<dbReference type="SUPFAM" id="SSF75005">
    <property type="entry name" value="Arabinanase/levansucrase/invertase"/>
    <property type="match status" value="1"/>
</dbReference>
<dbReference type="GO" id="GO:0045493">
    <property type="term" value="P:xylan catabolic process"/>
    <property type="evidence" value="ECO:0007669"/>
    <property type="project" value="UniProtKB-KW"/>
</dbReference>
<accession>A0A191WCJ0</accession>
<feature type="active site" description="Proton donor" evidence="6">
    <location>
        <position position="525"/>
    </location>
</feature>
<dbReference type="AlphaFoldDB" id="A0A191WCJ0"/>
<feature type="site" description="Important for catalytic activity, responsible for pKa modulation of the active site Glu and correct orientation of both the proton donor and substrate" evidence="7">
    <location>
        <position position="476"/>
    </location>
</feature>
<dbReference type="OrthoDB" id="9758923at2"/>
<dbReference type="PANTHER" id="PTHR43772">
    <property type="entry name" value="ENDO-1,4-BETA-XYLANASE"/>
    <property type="match status" value="1"/>
</dbReference>
<evidence type="ECO:0000256" key="6">
    <source>
        <dbReference type="PIRSR" id="PIRSR606710-1"/>
    </source>
</evidence>
<gene>
    <name evidence="9" type="ORF">ATC03_03575</name>
</gene>
<evidence type="ECO:0000256" key="7">
    <source>
        <dbReference type="PIRSR" id="PIRSR606710-2"/>
    </source>
</evidence>
<dbReference type="STRING" id="453304.ATC03_03575"/>
<dbReference type="Pfam" id="PF13385">
    <property type="entry name" value="Laminin_G_3"/>
    <property type="match status" value="1"/>
</dbReference>
<dbReference type="InterPro" id="IPR013320">
    <property type="entry name" value="ConA-like_dom_sf"/>
</dbReference>
<dbReference type="CDD" id="cd18828">
    <property type="entry name" value="GH43_BT3675-like"/>
    <property type="match status" value="1"/>
</dbReference>
<proteinExistence type="inferred from homology"/>
<name>A0A191WCJ0_9MICO</name>
<evidence type="ECO:0000256" key="3">
    <source>
        <dbReference type="ARBA" id="ARBA00022801"/>
    </source>
</evidence>
<evidence type="ECO:0000313" key="9">
    <source>
        <dbReference type="EMBL" id="ANJ25952.1"/>
    </source>
</evidence>
<evidence type="ECO:0000256" key="5">
    <source>
        <dbReference type="ARBA" id="ARBA00023295"/>
    </source>
</evidence>
<keyword evidence="10" id="KW-1185">Reference proteome</keyword>